<name>A0A1B3CSV0_PSEFL</name>
<dbReference type="OrthoDB" id="6914473at2"/>
<dbReference type="AlphaFoldDB" id="A0A1B3CSV0"/>
<protein>
    <submittedName>
        <fullName evidence="1">Uncharacterized protein</fullName>
    </submittedName>
</protein>
<proteinExistence type="predicted"/>
<evidence type="ECO:0000313" key="2">
    <source>
        <dbReference type="Proteomes" id="UP000593833"/>
    </source>
</evidence>
<gene>
    <name evidence="1" type="ORF">IM720_16250</name>
</gene>
<dbReference type="Proteomes" id="UP000593833">
    <property type="component" value="Chromosome"/>
</dbReference>
<dbReference type="RefSeq" id="WP_069076120.1">
    <property type="nucleotide sequence ID" value="NZ_CP015637.1"/>
</dbReference>
<sequence length="71" mass="7822">MLITITQQQAPLRWTVHMDAWFVHFTSLAAAEDFVHRLRARLDAPHPWPSVAAPRGTTGSAPALIRTGGYG</sequence>
<evidence type="ECO:0000313" key="1">
    <source>
        <dbReference type="EMBL" id="QOU08332.1"/>
    </source>
</evidence>
<reference evidence="1 2" key="1">
    <citation type="submission" date="2020-10" db="EMBL/GenBank/DDBJ databases">
        <title>Complete genome sequence of a novel Pseudomonas fluorescens strain isolated from the flower of kumarahou (Pomaderris kumeraho).</title>
        <authorList>
            <person name="Summers M.C."/>
            <person name="Nowak V."/>
            <person name="Fairhurst M.J."/>
            <person name="Owen J.G."/>
            <person name="Gerth M.L."/>
            <person name="Patrick W.M."/>
        </authorList>
    </citation>
    <scope>NUCLEOTIDE SEQUENCE [LARGE SCALE GENOMIC DNA]</scope>
    <source>
        <strain evidence="1 2">KF1</strain>
    </source>
</reference>
<organism evidence="1 2">
    <name type="scientific">Pseudomonas fluorescens</name>
    <dbReference type="NCBI Taxonomy" id="294"/>
    <lineage>
        <taxon>Bacteria</taxon>
        <taxon>Pseudomonadati</taxon>
        <taxon>Pseudomonadota</taxon>
        <taxon>Gammaproteobacteria</taxon>
        <taxon>Pseudomonadales</taxon>
        <taxon>Pseudomonadaceae</taxon>
        <taxon>Pseudomonas</taxon>
    </lineage>
</organism>
<dbReference type="EMBL" id="CP063233">
    <property type="protein sequence ID" value="QOU08332.1"/>
    <property type="molecule type" value="Genomic_DNA"/>
</dbReference>
<accession>A0A1B3CSV0</accession>